<comment type="caution">
    <text evidence="2">The sequence shown here is derived from an EMBL/GenBank/DDBJ whole genome shotgun (WGS) entry which is preliminary data.</text>
</comment>
<feature type="compositionally biased region" description="Polar residues" evidence="1">
    <location>
        <begin position="496"/>
        <end position="525"/>
    </location>
</feature>
<protein>
    <recommendedName>
        <fullName evidence="4">GAF domain-containing protein</fullName>
    </recommendedName>
</protein>
<reference evidence="2 3" key="1">
    <citation type="journal article" date="2019" name="Sci. Rep.">
        <title>Comparative genomics of chytrid fungi reveal insights into the obligate biotrophic and pathogenic lifestyle of Synchytrium endobioticum.</title>
        <authorList>
            <person name="van de Vossenberg B.T.L.H."/>
            <person name="Warris S."/>
            <person name="Nguyen H.D.T."/>
            <person name="van Gent-Pelzer M.P.E."/>
            <person name="Joly D.L."/>
            <person name="van de Geest H.C."/>
            <person name="Bonants P.J.M."/>
            <person name="Smith D.S."/>
            <person name="Levesque C.A."/>
            <person name="van der Lee T.A.J."/>
        </authorList>
    </citation>
    <scope>NUCLEOTIDE SEQUENCE [LARGE SCALE GENOMIC DNA]</scope>
    <source>
        <strain evidence="2 3">CBS 675.73</strain>
    </source>
</reference>
<dbReference type="PANTHER" id="PTHR46788:SF1">
    <property type="entry name" value="EF-HAND CALCIUM-BINDING DOMAIN-CONTAINING PROTEIN 5"/>
    <property type="match status" value="1"/>
</dbReference>
<gene>
    <name evidence="2" type="ORF">CcCBS67573_g01975</name>
</gene>
<organism evidence="2 3">
    <name type="scientific">Chytriomyces confervae</name>
    <dbReference type="NCBI Taxonomy" id="246404"/>
    <lineage>
        <taxon>Eukaryota</taxon>
        <taxon>Fungi</taxon>
        <taxon>Fungi incertae sedis</taxon>
        <taxon>Chytridiomycota</taxon>
        <taxon>Chytridiomycota incertae sedis</taxon>
        <taxon>Chytridiomycetes</taxon>
        <taxon>Chytridiales</taxon>
        <taxon>Chytriomycetaceae</taxon>
        <taxon>Chytriomyces</taxon>
    </lineage>
</organism>
<dbReference type="Gene3D" id="1.20.920.60">
    <property type="match status" value="1"/>
</dbReference>
<feature type="region of interest" description="Disordered" evidence="1">
    <location>
        <begin position="496"/>
        <end position="526"/>
    </location>
</feature>
<feature type="region of interest" description="Disordered" evidence="1">
    <location>
        <begin position="1263"/>
        <end position="1309"/>
    </location>
</feature>
<dbReference type="EMBL" id="QEAP01000037">
    <property type="protein sequence ID" value="TPX76763.1"/>
    <property type="molecule type" value="Genomic_DNA"/>
</dbReference>
<keyword evidence="3" id="KW-1185">Reference proteome</keyword>
<feature type="compositionally biased region" description="Basic and acidic residues" evidence="1">
    <location>
        <begin position="335"/>
        <end position="351"/>
    </location>
</feature>
<evidence type="ECO:0000313" key="3">
    <source>
        <dbReference type="Proteomes" id="UP000320333"/>
    </source>
</evidence>
<dbReference type="OrthoDB" id="199400at2759"/>
<sequence length="1309" mass="145283">MDDEANERIASAYAASHRASVAIERAVSAGVSAAHANAKQRYQVPLGEVLGAPVGVTESRHGAQLLHEKDVQEIAIMALADEFFKANDLSLELRTYLLENAMPTLMLALTRLLQDVDRRGMIDEDNSIDMIQEADVECVPKNMKVQVSSKNALDPETDKPREAPFDPIIWTAQFLYRNNPRYVNAADVSNAPYFQQLRTVSQQTKAKLFEFQLTQRAHQRAEAMARKREKERLMKARTQQMEEMRSLFDQLLSTVFKKWTGKLWRIVNGSITKTEMLDAFEAILDSHAIQANDSMIAKVTDLIKYLSMSTEVAEFLRIELQKRLQAPQETESNTEDAREESGTNTPQKHETGLVAQSSTVSLNNRPSATQPANTNRDFFCLNAEYLMAEKWDITTFVEGMLILTDNGNWTIDDLSTFLMALAGYIDSLGEHLLTQFNEIYFAPAFRPPTSITLSPKDEWRHKLAKIVVEFDAKLCEPLKSSLLDYCRGNVTLSQLGIPSTPPSSKDNTHHTSTGGRDSVSNNRGSVSKEVASWSRGVAEAEDGFKKFMMVMVGLYGLSPASTLFQHLRKKCAEETERERAETAAAAAAAAEIRLSPLELQARVQQIMSLYILDENNGIVTADGLNSAIDAVVGNASISAKLTPALHSILQNLKHKGMKRELENIKVQPEAFVSRILDHLQVSQEEFDQLVKVLGAVFDRVMSDSSGAANENALEKLDKDMAAAVKQVPGTINRAEIQAQAMQELKVMSLRNDMAIAEYSLEGSKILSRVVETIHPEHRVSSRLMFAESGVVKADASGDSEQLVVERFLRVIACSTDCKDALLGAMFGTGEQGFEGKTMALGKPFTENEGHTDPIFPIKLHEGRVVKYLGLPLISSVKKPVGVLGMTLVGPEDGGYVQADIDFLANATNKIIDTIERIDAREKTVQITQASVQFMREKIGDTANIRVYLNLPAANPQTSHEEIYRLLERPYSSIVKDPRVASARSREAAQNPDPPEVLNAKAFARYMAGASGHSNLEKVHDDSPEIGLVLQAVKEHEMINSAPNEHGSIHTYIPIMDDDKKVFCVVEVSKANNGKGEVSDEDLAEIKRISTILSTCGSIAKKEKIGDESVVQHLEGESIDEESRRALLFPKMMLVAARQYLSKLDNKAISELKSYKKPPTAVLKVLKAVLYMFGKKPKEVQTWSDVVKFVNLDLAKAMVSYDPTALQKKIRFKRCNRVLHSLSKTDIKKKTSIPTLVMYDWLIVSLDLRRRAVEARKRHPLVFTESPSSEMDDASEAVGEIDEEAENAADIAEVDAEGDGIEKTDEPIKE</sequence>
<accession>A0A507FKG6</accession>
<evidence type="ECO:0000313" key="2">
    <source>
        <dbReference type="EMBL" id="TPX76763.1"/>
    </source>
</evidence>
<feature type="region of interest" description="Disordered" evidence="1">
    <location>
        <begin position="324"/>
        <end position="370"/>
    </location>
</feature>
<dbReference type="Proteomes" id="UP000320333">
    <property type="component" value="Unassembled WGS sequence"/>
</dbReference>
<evidence type="ECO:0000256" key="1">
    <source>
        <dbReference type="SAM" id="MobiDB-lite"/>
    </source>
</evidence>
<proteinExistence type="predicted"/>
<dbReference type="CDD" id="cd22968">
    <property type="entry name" value="DD_EFCAB5"/>
    <property type="match status" value="1"/>
</dbReference>
<feature type="compositionally biased region" description="Acidic residues" evidence="1">
    <location>
        <begin position="1269"/>
        <end position="1298"/>
    </location>
</feature>
<evidence type="ECO:0008006" key="4">
    <source>
        <dbReference type="Google" id="ProtNLM"/>
    </source>
</evidence>
<dbReference type="STRING" id="246404.A0A507FKG6"/>
<feature type="compositionally biased region" description="Basic and acidic residues" evidence="1">
    <location>
        <begin position="1299"/>
        <end position="1309"/>
    </location>
</feature>
<name>A0A507FKG6_9FUNG</name>
<dbReference type="PANTHER" id="PTHR46788">
    <property type="entry name" value="EF-HAND CALCIUM-BINDING DOMAIN-CONTAINING PROTEIN 5"/>
    <property type="match status" value="1"/>
</dbReference>
<feature type="compositionally biased region" description="Polar residues" evidence="1">
    <location>
        <begin position="354"/>
        <end position="370"/>
    </location>
</feature>